<dbReference type="Gene3D" id="3.40.50.1110">
    <property type="entry name" value="SGNH hydrolase"/>
    <property type="match status" value="1"/>
</dbReference>
<evidence type="ECO:0000256" key="1">
    <source>
        <dbReference type="ARBA" id="ARBA00008668"/>
    </source>
</evidence>
<evidence type="ECO:0000313" key="4">
    <source>
        <dbReference type="Proteomes" id="UP000594263"/>
    </source>
</evidence>
<dbReference type="InterPro" id="IPR050592">
    <property type="entry name" value="GDSL_lipolytic_enzyme"/>
</dbReference>
<dbReference type="EnsemblPlants" id="Kaladp0016s0109.1.v1.1">
    <property type="protein sequence ID" value="Kaladp0016s0109.1.v1.1"/>
    <property type="gene ID" value="Kaladp0016s0109.v1.1"/>
</dbReference>
<dbReference type="InterPro" id="IPR036514">
    <property type="entry name" value="SGNH_hydro_sf"/>
</dbReference>
<dbReference type="Pfam" id="PF00657">
    <property type="entry name" value="Lipase_GDSL"/>
    <property type="match status" value="1"/>
</dbReference>
<dbReference type="PANTHER" id="PTHR45642:SF135">
    <property type="entry name" value="GDSL ESTERASE_LIPASE EXL2"/>
    <property type="match status" value="1"/>
</dbReference>
<keyword evidence="2" id="KW-1133">Transmembrane helix</keyword>
<feature type="transmembrane region" description="Helical" evidence="2">
    <location>
        <begin position="21"/>
        <end position="43"/>
    </location>
</feature>
<keyword evidence="4" id="KW-1185">Reference proteome</keyword>
<reference evidence="3" key="1">
    <citation type="submission" date="2021-01" db="UniProtKB">
        <authorList>
            <consortium name="EnsemblPlants"/>
        </authorList>
    </citation>
    <scope>IDENTIFICATION</scope>
</reference>
<evidence type="ECO:0000313" key="3">
    <source>
        <dbReference type="EnsemblPlants" id="Kaladp0016s0109.1.v1.1"/>
    </source>
</evidence>
<dbReference type="AlphaFoldDB" id="A0A7N0ZR41"/>
<dbReference type="OMA" id="AVCPIRS"/>
<dbReference type="FunFam" id="3.40.50.1110:FF:000003">
    <property type="entry name" value="GDSL esterase/lipase APG"/>
    <property type="match status" value="1"/>
</dbReference>
<dbReference type="Gramene" id="Kaladp0016s0109.1.v1.1">
    <property type="protein sequence ID" value="Kaladp0016s0109.1.v1.1"/>
    <property type="gene ID" value="Kaladp0016s0109.v1.1"/>
</dbReference>
<sequence length="376" mass="41310">MDSMRSLFFRLFLLKTHTTTTIKCVLVVFGVMLSWCVGVAASVQIPEDKRFPALLVFGDSIVDPGNNNHMITAAKADYPPYGKDFKGGIPSGRFSNGKIPGDIIAKELSLKEYLPAYRDPSLQPDDLITGVSFASGGCGYDPLTSLLAPATTLAQQLDMFREYRSKLYSLVGENQTSYIIGRGLFGVVASSNDIVNSYYISGIRRAHYDISSYTTLMASFAADFFADLYAEGARRIGIFTAPPLGCIPFTRTTAGGFERECVEEYNQAAVMFNSKLGTVIDSFNTKYRDAKAVIVDVYNPLLSLVKNPRQNGFEVADKGCCGTGLIEAVFLCSPVDHPKTCPDASKYVFWDSFHPTETTYKELIAKNIGIVLPQFF</sequence>
<dbReference type="InterPro" id="IPR035669">
    <property type="entry name" value="SGNH_plant_lipase-like"/>
</dbReference>
<evidence type="ECO:0000256" key="2">
    <source>
        <dbReference type="SAM" id="Phobius"/>
    </source>
</evidence>
<keyword evidence="2" id="KW-0812">Transmembrane</keyword>
<organism evidence="3 4">
    <name type="scientific">Kalanchoe fedtschenkoi</name>
    <name type="common">Lavender scallops</name>
    <name type="synonym">South American air plant</name>
    <dbReference type="NCBI Taxonomy" id="63787"/>
    <lineage>
        <taxon>Eukaryota</taxon>
        <taxon>Viridiplantae</taxon>
        <taxon>Streptophyta</taxon>
        <taxon>Embryophyta</taxon>
        <taxon>Tracheophyta</taxon>
        <taxon>Spermatophyta</taxon>
        <taxon>Magnoliopsida</taxon>
        <taxon>eudicotyledons</taxon>
        <taxon>Gunneridae</taxon>
        <taxon>Pentapetalae</taxon>
        <taxon>Saxifragales</taxon>
        <taxon>Crassulaceae</taxon>
        <taxon>Kalanchoe</taxon>
    </lineage>
</organism>
<dbReference type="CDD" id="cd01837">
    <property type="entry name" value="SGNH_plant_lipase_like"/>
    <property type="match status" value="1"/>
</dbReference>
<dbReference type="PANTHER" id="PTHR45642">
    <property type="entry name" value="GDSL ESTERASE/LIPASE EXL3"/>
    <property type="match status" value="1"/>
</dbReference>
<name>A0A7N0ZR41_KALFE</name>
<dbReference type="GO" id="GO:0016788">
    <property type="term" value="F:hydrolase activity, acting on ester bonds"/>
    <property type="evidence" value="ECO:0007669"/>
    <property type="project" value="InterPro"/>
</dbReference>
<comment type="similarity">
    <text evidence="1">Belongs to the 'GDSL' lipolytic enzyme family.</text>
</comment>
<protein>
    <recommendedName>
        <fullName evidence="5">GDSL esterase/lipase EXL3</fullName>
    </recommendedName>
</protein>
<keyword evidence="2" id="KW-0472">Membrane</keyword>
<evidence type="ECO:0008006" key="5">
    <source>
        <dbReference type="Google" id="ProtNLM"/>
    </source>
</evidence>
<dbReference type="InterPro" id="IPR001087">
    <property type="entry name" value="GDSL"/>
</dbReference>
<dbReference type="GO" id="GO:0005576">
    <property type="term" value="C:extracellular region"/>
    <property type="evidence" value="ECO:0007669"/>
    <property type="project" value="TreeGrafter"/>
</dbReference>
<proteinExistence type="inferred from homology"/>
<accession>A0A7N0ZR41</accession>
<dbReference type="Proteomes" id="UP000594263">
    <property type="component" value="Unplaced"/>
</dbReference>